<proteinExistence type="predicted"/>
<protein>
    <submittedName>
        <fullName evidence="1">Dbl homology domain-containing protein</fullName>
    </submittedName>
</protein>
<organism evidence="1 2">
    <name type="scientific">Violaceomyces palustris</name>
    <dbReference type="NCBI Taxonomy" id="1673888"/>
    <lineage>
        <taxon>Eukaryota</taxon>
        <taxon>Fungi</taxon>
        <taxon>Dikarya</taxon>
        <taxon>Basidiomycota</taxon>
        <taxon>Ustilaginomycotina</taxon>
        <taxon>Ustilaginomycetes</taxon>
        <taxon>Violaceomycetales</taxon>
        <taxon>Violaceomycetaceae</taxon>
        <taxon>Violaceomyces</taxon>
    </lineage>
</organism>
<keyword evidence="2" id="KW-1185">Reference proteome</keyword>
<evidence type="ECO:0000313" key="1">
    <source>
        <dbReference type="EMBL" id="PWN48304.1"/>
    </source>
</evidence>
<evidence type="ECO:0000313" key="2">
    <source>
        <dbReference type="Proteomes" id="UP000245626"/>
    </source>
</evidence>
<name>A0ACD0NR64_9BASI</name>
<gene>
    <name evidence="1" type="ORF">IE53DRAFT_203199</name>
</gene>
<reference evidence="1 2" key="1">
    <citation type="journal article" date="2018" name="Mol. Biol. Evol.">
        <title>Broad Genomic Sampling Reveals a Smut Pathogenic Ancestry of the Fungal Clade Ustilaginomycotina.</title>
        <authorList>
            <person name="Kijpornyongpan T."/>
            <person name="Mondo S.J."/>
            <person name="Barry K."/>
            <person name="Sandor L."/>
            <person name="Lee J."/>
            <person name="Lipzen A."/>
            <person name="Pangilinan J."/>
            <person name="LaButti K."/>
            <person name="Hainaut M."/>
            <person name="Henrissat B."/>
            <person name="Grigoriev I.V."/>
            <person name="Spatafora J.W."/>
            <person name="Aime M.C."/>
        </authorList>
    </citation>
    <scope>NUCLEOTIDE SEQUENCE [LARGE SCALE GENOMIC DNA]</scope>
    <source>
        <strain evidence="1 2">SA 807</strain>
    </source>
</reference>
<dbReference type="Proteomes" id="UP000245626">
    <property type="component" value="Unassembled WGS sequence"/>
</dbReference>
<accession>A0ACD0NR64</accession>
<sequence length="1338" mass="140098">MKRFFSRFSNQPPAFKTAAHQPVAFDSEQQNQTPWEKPAINTLQSIVPNEPSALPGNKVRALAARFEATVAAPQPQLGIQHPSSTLVRPNPASHPPSDHDPEQDRADTCQRLSPRPSPVPDQPPLHDGSIPNAAAVAPPRKGGQEPRQPSSSSTGSAGSATTAGVSKTVAFAPSPEKTWTTGNSSGQRPPSPSPASARPGEGPLKSNESVPLTGNFAKPTVASQARARHTARGNTSDSPAGSGQWSVAALEKTLASVSRTTKLVRANSTGAPSTARRVTTNGDVYYNISPPTIASSSPVAGIATASSTSLAFPGLRRTSTDHNTIPFATGPAAAPVRSASPVSIAASPASAAMQITGSGQGSTRPSSSRRGSWVIKDSASSFGSVGAKGFGGPSWSEMTQEDLVANLGPRERTRQEVLWEIVASEERYVAELEKTTEFYINALLHPHSSTPHLSPRVAQLQNLGGSLESGSHHTPRRRSSNLPKVVGAGWEGESSSSAELPIAARFMSSLSANVAPDSSNLAAQAQAESQRAAGDRSPYSATFGGGVGGGGSTASPRRLSMGGSRVSSSMPSAQPLTTGHGQRGSLAQGLGIGIGIGRPSSGQGIKVPASPAQAMSAAASPAPPVRSNAGRNVSAAFRARTKARSSQASLDDQDPTLLTVPLPVSLRAVLESISEGLMEGHALLSDALKARYEEQWPLVRSLADVFLKHAYILKHYANYVCHLQRALEELEEAALMERALRGKKLKRERLTQTVGLGRTVAALESAAYERGECGLSIFISKPFQRLLKYPLLFQNLLFHTDPSTYEFESTVAMVVEVERMVRSIEDEKVSAEERDKVRDAFARIEGLTDKGVLKPRSDRFLVEEKALYDENPRRSVSESAPKDQGETGNEGIASEDEMSSSERTGGAAAGNGRWGSSPGLRAALRSKRSYRRLSDFLSGETQSQSTKAPGMGSKKDLWLVRFSDVELKCQRVGVTALPMVSSTALNPPTGGSTSGNAQAGASSESEALDFAARSKDSKERLKALRNTTLRAKTRNLYKFVSVVAWKNVRPGHAHSGQEEVTAPDGLPTSHEVDEECDEDEEQNDDDEDSDADGLDSAAAGDSSGEESSDEGESGFINSEKYVRQSKLSFSYWGDDKVEPRVVSTSLNGAAGAVGSTVAFKTQNHTRSSTSSAGGLGSGAARATATARTAQIGGGARAPSRQSSTMASARSQSPTKRAHQTNHSLGGATGAGSAALGQVQWNGNVPIAPLLSLSSTEVAPTCGISHSNNADGRMASHQAQAVAEAQNVVANMHSKSRNEKFSNRLRNAVDSSSSAFGSGSGGGGIGEGDGNENGSGGLG</sequence>
<dbReference type="EMBL" id="KZ820230">
    <property type="protein sequence ID" value="PWN48304.1"/>
    <property type="molecule type" value="Genomic_DNA"/>
</dbReference>